<gene>
    <name evidence="16" type="ORF">H8R10_07985</name>
</gene>
<evidence type="ECO:0000256" key="7">
    <source>
        <dbReference type="ARBA" id="ARBA00022618"/>
    </source>
</evidence>
<dbReference type="Pfam" id="PF02687">
    <property type="entry name" value="FtsX"/>
    <property type="match status" value="1"/>
</dbReference>
<keyword evidence="11 12" id="KW-0131">Cell cycle</keyword>
<dbReference type="InterPro" id="IPR047929">
    <property type="entry name" value="FtsX_actino"/>
</dbReference>
<name>A0A8I0GCC7_9ACTO</name>
<dbReference type="GO" id="GO:0005886">
    <property type="term" value="C:plasma membrane"/>
    <property type="evidence" value="ECO:0007669"/>
    <property type="project" value="UniProtKB-SubCell"/>
</dbReference>
<keyword evidence="8 13" id="KW-0812">Transmembrane</keyword>
<feature type="transmembrane region" description="Helical" evidence="13">
    <location>
        <begin position="21"/>
        <end position="40"/>
    </location>
</feature>
<keyword evidence="17" id="KW-1185">Reference proteome</keyword>
<dbReference type="GO" id="GO:0051301">
    <property type="term" value="P:cell division"/>
    <property type="evidence" value="ECO:0007669"/>
    <property type="project" value="UniProtKB-KW"/>
</dbReference>
<dbReference type="Pfam" id="PF18075">
    <property type="entry name" value="FtsX_ECD"/>
    <property type="match status" value="1"/>
</dbReference>
<keyword evidence="10 12" id="KW-0472">Membrane</keyword>
<feature type="domain" description="ABC3 transporter permease C-terminal" evidence="14">
    <location>
        <begin position="185"/>
        <end position="296"/>
    </location>
</feature>
<comment type="subcellular location">
    <subcellularLocation>
        <location evidence="2">Cell membrane</location>
        <topology evidence="2">Multi-pass membrane protein</topology>
    </subcellularLocation>
</comment>
<dbReference type="NCBIfam" id="NF038346">
    <property type="entry name" value="FtsX_actino"/>
    <property type="match status" value="1"/>
</dbReference>
<dbReference type="InterPro" id="IPR004513">
    <property type="entry name" value="FtsX"/>
</dbReference>
<evidence type="ECO:0000256" key="6">
    <source>
        <dbReference type="ARBA" id="ARBA00022475"/>
    </source>
</evidence>
<dbReference type="RefSeq" id="WP_191072279.1">
    <property type="nucleotide sequence ID" value="NZ_CP060506.1"/>
</dbReference>
<evidence type="ECO:0000256" key="5">
    <source>
        <dbReference type="ARBA" id="ARBA00021907"/>
    </source>
</evidence>
<dbReference type="PANTHER" id="PTHR47755">
    <property type="entry name" value="CELL DIVISION PROTEIN FTSX"/>
    <property type="match status" value="1"/>
</dbReference>
<dbReference type="EMBL" id="JACRUO010000003">
    <property type="protein sequence ID" value="MBD3690163.1"/>
    <property type="molecule type" value="Genomic_DNA"/>
</dbReference>
<feature type="domain" description="FtsX extracellular" evidence="15">
    <location>
        <begin position="56"/>
        <end position="161"/>
    </location>
</feature>
<evidence type="ECO:0000256" key="1">
    <source>
        <dbReference type="ARBA" id="ARBA00003552"/>
    </source>
</evidence>
<evidence type="ECO:0000256" key="13">
    <source>
        <dbReference type="SAM" id="Phobius"/>
    </source>
</evidence>
<reference evidence="16 17" key="1">
    <citation type="submission" date="2020-08" db="EMBL/GenBank/DDBJ databases">
        <title>Winkia gen. nov., sp. nov., isolated from faeces of the Anser albifrons in China.</title>
        <authorList>
            <person name="Liu Q."/>
        </authorList>
    </citation>
    <scope>NUCLEOTIDE SEQUENCE [LARGE SCALE GENOMIC DNA]</scope>
    <source>
        <strain evidence="16 17">C62</strain>
    </source>
</reference>
<keyword evidence="9 13" id="KW-1133">Transmembrane helix</keyword>
<dbReference type="PANTHER" id="PTHR47755:SF1">
    <property type="entry name" value="CELL DIVISION PROTEIN FTSX"/>
    <property type="match status" value="1"/>
</dbReference>
<dbReference type="PIRSF" id="PIRSF003097">
    <property type="entry name" value="FtsX"/>
    <property type="match status" value="1"/>
</dbReference>
<evidence type="ECO:0000256" key="8">
    <source>
        <dbReference type="ARBA" id="ARBA00022692"/>
    </source>
</evidence>
<evidence type="ECO:0000256" key="3">
    <source>
        <dbReference type="ARBA" id="ARBA00007379"/>
    </source>
</evidence>
<evidence type="ECO:0000313" key="16">
    <source>
        <dbReference type="EMBL" id="MBD3690163.1"/>
    </source>
</evidence>
<evidence type="ECO:0000256" key="10">
    <source>
        <dbReference type="ARBA" id="ARBA00023136"/>
    </source>
</evidence>
<evidence type="ECO:0000259" key="14">
    <source>
        <dbReference type="Pfam" id="PF02687"/>
    </source>
</evidence>
<dbReference type="AlphaFoldDB" id="A0A8I0GCC7"/>
<evidence type="ECO:0000313" key="17">
    <source>
        <dbReference type="Proteomes" id="UP000627538"/>
    </source>
</evidence>
<organism evidence="16 17">
    <name type="scientific">Nanchangia anserum</name>
    <dbReference type="NCBI Taxonomy" id="2692125"/>
    <lineage>
        <taxon>Bacteria</taxon>
        <taxon>Bacillati</taxon>
        <taxon>Actinomycetota</taxon>
        <taxon>Actinomycetes</taxon>
        <taxon>Actinomycetales</taxon>
        <taxon>Actinomycetaceae</taxon>
        <taxon>Nanchangia</taxon>
    </lineage>
</organism>
<dbReference type="Gene3D" id="3.30.70.3040">
    <property type="match status" value="1"/>
</dbReference>
<keyword evidence="7 12" id="KW-0132">Cell division</keyword>
<proteinExistence type="inferred from homology"/>
<evidence type="ECO:0000256" key="11">
    <source>
        <dbReference type="ARBA" id="ARBA00023306"/>
    </source>
</evidence>
<comment type="subunit">
    <text evidence="4">Forms a membrane-associated complex with FtsE.</text>
</comment>
<comment type="similarity">
    <text evidence="3 12">Belongs to the ABC-4 integral membrane protein family. FtsX subfamily.</text>
</comment>
<evidence type="ECO:0000256" key="12">
    <source>
        <dbReference type="PIRNR" id="PIRNR003097"/>
    </source>
</evidence>
<evidence type="ECO:0000256" key="2">
    <source>
        <dbReference type="ARBA" id="ARBA00004651"/>
    </source>
</evidence>
<accession>A0A8I0GCC7</accession>
<feature type="transmembrane region" description="Helical" evidence="13">
    <location>
        <begin position="223"/>
        <end position="256"/>
    </location>
</feature>
<comment type="function">
    <text evidence="1">Part of the ABC transporter FtsEX involved in cellular division.</text>
</comment>
<evidence type="ECO:0000256" key="9">
    <source>
        <dbReference type="ARBA" id="ARBA00022989"/>
    </source>
</evidence>
<dbReference type="InterPro" id="IPR040690">
    <property type="entry name" value="FtsX_ECD"/>
</dbReference>
<dbReference type="InterPro" id="IPR003838">
    <property type="entry name" value="ABC3_permease_C"/>
</dbReference>
<sequence>MRLRFVLGQVAKGMRHNLAMTISVILVTCVSLLFVGTGVLTQMQVGKIQDQWYSRVEVSVYMCVEGDPTPACDSQSATSEQVTAVEERLKSPELREFVKSVTHVSSADAYAQFREQIGDTTLGQLTTEDMLPESFRVAMKNPKDYDVISSEVSGMPGVQSVQDQRQVVEPLLRTLNRATVMAWGLAGVMMIAALLLITTTIRLSALSRKRETTVMRYVGASNLFIQLPFMIEGALAALVGAGLAVAGLWAGLHFVVGGWIAPAMPYINVVGASDLLIVGPVLVAAAILVALVASMVSLAKYTKA</sequence>
<protein>
    <recommendedName>
        <fullName evidence="5 12">Cell division protein FtsX</fullName>
    </recommendedName>
</protein>
<evidence type="ECO:0000259" key="15">
    <source>
        <dbReference type="Pfam" id="PF18075"/>
    </source>
</evidence>
<comment type="caution">
    <text evidence="16">The sequence shown here is derived from an EMBL/GenBank/DDBJ whole genome shotgun (WGS) entry which is preliminary data.</text>
</comment>
<feature type="transmembrane region" description="Helical" evidence="13">
    <location>
        <begin position="276"/>
        <end position="299"/>
    </location>
</feature>
<dbReference type="Proteomes" id="UP000627538">
    <property type="component" value="Unassembled WGS sequence"/>
</dbReference>
<evidence type="ECO:0000256" key="4">
    <source>
        <dbReference type="ARBA" id="ARBA00011160"/>
    </source>
</evidence>
<feature type="transmembrane region" description="Helical" evidence="13">
    <location>
        <begin position="180"/>
        <end position="203"/>
    </location>
</feature>
<keyword evidence="6 12" id="KW-1003">Cell membrane</keyword>